<gene>
    <name evidence="2" type="ORF">BGZ97_002186</name>
</gene>
<feature type="region of interest" description="Disordered" evidence="1">
    <location>
        <begin position="49"/>
        <end position="72"/>
    </location>
</feature>
<evidence type="ECO:0000313" key="2">
    <source>
        <dbReference type="EMBL" id="KAG0302762.1"/>
    </source>
</evidence>
<protein>
    <submittedName>
        <fullName evidence="2">Uncharacterized protein</fullName>
    </submittedName>
</protein>
<comment type="caution">
    <text evidence="2">The sequence shown here is derived from an EMBL/GenBank/DDBJ whole genome shotgun (WGS) entry which is preliminary data.</text>
</comment>
<dbReference type="AlphaFoldDB" id="A0A9P6UIM4"/>
<accession>A0A9P6UIM4</accession>
<evidence type="ECO:0000256" key="1">
    <source>
        <dbReference type="SAM" id="MobiDB-lite"/>
    </source>
</evidence>
<name>A0A9P6UIM4_9FUNG</name>
<evidence type="ECO:0000313" key="3">
    <source>
        <dbReference type="Proteomes" id="UP000823405"/>
    </source>
</evidence>
<organism evidence="2 3">
    <name type="scientific">Linnemannia gamsii</name>
    <dbReference type="NCBI Taxonomy" id="64522"/>
    <lineage>
        <taxon>Eukaryota</taxon>
        <taxon>Fungi</taxon>
        <taxon>Fungi incertae sedis</taxon>
        <taxon>Mucoromycota</taxon>
        <taxon>Mortierellomycotina</taxon>
        <taxon>Mortierellomycetes</taxon>
        <taxon>Mortierellales</taxon>
        <taxon>Mortierellaceae</taxon>
        <taxon>Linnemannia</taxon>
    </lineage>
</organism>
<reference evidence="2" key="1">
    <citation type="journal article" date="2020" name="Fungal Divers.">
        <title>Resolving the Mortierellaceae phylogeny through synthesis of multi-gene phylogenetics and phylogenomics.</title>
        <authorList>
            <person name="Vandepol N."/>
            <person name="Liber J."/>
            <person name="Desiro A."/>
            <person name="Na H."/>
            <person name="Kennedy M."/>
            <person name="Barry K."/>
            <person name="Grigoriev I.V."/>
            <person name="Miller A.N."/>
            <person name="O'Donnell K."/>
            <person name="Stajich J.E."/>
            <person name="Bonito G."/>
        </authorList>
    </citation>
    <scope>NUCLEOTIDE SEQUENCE</scope>
    <source>
        <strain evidence="2">NVP60</strain>
    </source>
</reference>
<dbReference type="Proteomes" id="UP000823405">
    <property type="component" value="Unassembled WGS sequence"/>
</dbReference>
<keyword evidence="3" id="KW-1185">Reference proteome</keyword>
<feature type="non-terminal residue" evidence="2">
    <location>
        <position position="1"/>
    </location>
</feature>
<dbReference type="EMBL" id="JAAAIN010001474">
    <property type="protein sequence ID" value="KAG0302762.1"/>
    <property type="molecule type" value="Genomic_DNA"/>
</dbReference>
<sequence>ILKASGLTLGQFFSILMDDAIHVRDILVAKLKSHAHSELKNLATLAATSGTKRPNPSIAVEAGSNKNIRVTA</sequence>
<proteinExistence type="predicted"/>